<dbReference type="Proteomes" id="UP000248806">
    <property type="component" value="Unassembled WGS sequence"/>
</dbReference>
<evidence type="ECO:0000256" key="4">
    <source>
        <dbReference type="ARBA" id="ARBA00022475"/>
    </source>
</evidence>
<dbReference type="InterPro" id="IPR011606">
    <property type="entry name" value="Brnchd-chn_aa_trnsp_permease"/>
</dbReference>
<dbReference type="AlphaFoldDB" id="A0A326UED7"/>
<gene>
    <name evidence="9" type="ORF">EI42_01061</name>
</gene>
<dbReference type="RefSeq" id="WP_111319607.1">
    <property type="nucleotide sequence ID" value="NZ_BIFX01000001.1"/>
</dbReference>
<evidence type="ECO:0000256" key="7">
    <source>
        <dbReference type="ARBA" id="ARBA00023136"/>
    </source>
</evidence>
<feature type="transmembrane region" description="Helical" evidence="8">
    <location>
        <begin position="177"/>
        <end position="196"/>
    </location>
</feature>
<comment type="subcellular location">
    <subcellularLocation>
        <location evidence="1">Cell membrane</location>
        <topology evidence="1">Multi-pass membrane protein</topology>
    </subcellularLocation>
</comment>
<keyword evidence="7 8" id="KW-0472">Membrane</keyword>
<evidence type="ECO:0000256" key="5">
    <source>
        <dbReference type="ARBA" id="ARBA00022692"/>
    </source>
</evidence>
<feature type="transmembrane region" description="Helical" evidence="8">
    <location>
        <begin position="28"/>
        <end position="46"/>
    </location>
</feature>
<reference evidence="9 10" key="1">
    <citation type="submission" date="2018-06" db="EMBL/GenBank/DDBJ databases">
        <title>Genomic Encyclopedia of Archaeal and Bacterial Type Strains, Phase II (KMG-II): from individual species to whole genera.</title>
        <authorList>
            <person name="Goeker M."/>
        </authorList>
    </citation>
    <scope>NUCLEOTIDE SEQUENCE [LARGE SCALE GENOMIC DNA]</scope>
    <source>
        <strain evidence="9 10">ATCC BAA-1881</strain>
    </source>
</reference>
<proteinExistence type="inferred from homology"/>
<dbReference type="Pfam" id="PF03591">
    <property type="entry name" value="AzlC"/>
    <property type="match status" value="1"/>
</dbReference>
<dbReference type="OrthoDB" id="3177005at2"/>
<evidence type="ECO:0000256" key="1">
    <source>
        <dbReference type="ARBA" id="ARBA00004651"/>
    </source>
</evidence>
<keyword evidence="3" id="KW-0813">Transport</keyword>
<evidence type="ECO:0000313" key="10">
    <source>
        <dbReference type="Proteomes" id="UP000248806"/>
    </source>
</evidence>
<comment type="similarity">
    <text evidence="2">Belongs to the AzlC family.</text>
</comment>
<evidence type="ECO:0000256" key="3">
    <source>
        <dbReference type="ARBA" id="ARBA00022448"/>
    </source>
</evidence>
<keyword evidence="6 8" id="KW-1133">Transmembrane helix</keyword>
<comment type="caution">
    <text evidence="9">The sequence shown here is derived from an EMBL/GenBank/DDBJ whole genome shotgun (WGS) entry which is preliminary data.</text>
</comment>
<evidence type="ECO:0000256" key="8">
    <source>
        <dbReference type="SAM" id="Phobius"/>
    </source>
</evidence>
<keyword evidence="5 8" id="KW-0812">Transmembrane</keyword>
<evidence type="ECO:0000256" key="6">
    <source>
        <dbReference type="ARBA" id="ARBA00022989"/>
    </source>
</evidence>
<feature type="transmembrane region" description="Helical" evidence="8">
    <location>
        <begin position="203"/>
        <end position="227"/>
    </location>
</feature>
<evidence type="ECO:0000256" key="2">
    <source>
        <dbReference type="ARBA" id="ARBA00010735"/>
    </source>
</evidence>
<feature type="transmembrane region" description="Helical" evidence="8">
    <location>
        <begin position="58"/>
        <end position="79"/>
    </location>
</feature>
<feature type="transmembrane region" description="Helical" evidence="8">
    <location>
        <begin position="85"/>
        <end position="107"/>
    </location>
</feature>
<evidence type="ECO:0000313" key="9">
    <source>
        <dbReference type="EMBL" id="PZW34224.1"/>
    </source>
</evidence>
<dbReference type="EMBL" id="QKUF01000002">
    <property type="protein sequence ID" value="PZW34224.1"/>
    <property type="molecule type" value="Genomic_DNA"/>
</dbReference>
<dbReference type="GO" id="GO:0005886">
    <property type="term" value="C:plasma membrane"/>
    <property type="evidence" value="ECO:0007669"/>
    <property type="project" value="UniProtKB-SubCell"/>
</dbReference>
<sequence>MIEQDAHGCTTNDQVTWSWAGLIRGMRSMVPLALGGLTDGIVWGVLAHQAGLSLIEVLLMSGLVYAGSAQFLAITLWSVPLAAGSILPIIVTTLIVNLRYLLLGAALRPWFARLHPMRTYLSLFFMSDENWALTMREFMEGRRDTAFFLGGGLLLFVAWVGSTVIGKMVGLAISDPVQWGLDFVFTAVFLTLLVGMWKGKSDLLPWAVAAIVAVGAARLLPGSWYILLGGLAGSLVGAIKSDKHVK</sequence>
<keyword evidence="4" id="KW-1003">Cell membrane</keyword>
<keyword evidence="10" id="KW-1185">Reference proteome</keyword>
<dbReference type="GO" id="GO:1903785">
    <property type="term" value="P:L-valine transmembrane transport"/>
    <property type="evidence" value="ECO:0007669"/>
    <property type="project" value="TreeGrafter"/>
</dbReference>
<dbReference type="PANTHER" id="PTHR34979:SF1">
    <property type="entry name" value="INNER MEMBRANE PROTEIN YGAZ"/>
    <property type="match status" value="1"/>
</dbReference>
<dbReference type="PANTHER" id="PTHR34979">
    <property type="entry name" value="INNER MEMBRANE PROTEIN YGAZ"/>
    <property type="match status" value="1"/>
</dbReference>
<accession>A0A326UED7</accession>
<feature type="transmembrane region" description="Helical" evidence="8">
    <location>
        <begin position="145"/>
        <end position="165"/>
    </location>
</feature>
<organism evidence="9 10">
    <name type="scientific">Thermosporothrix hazakensis</name>
    <dbReference type="NCBI Taxonomy" id="644383"/>
    <lineage>
        <taxon>Bacteria</taxon>
        <taxon>Bacillati</taxon>
        <taxon>Chloroflexota</taxon>
        <taxon>Ktedonobacteria</taxon>
        <taxon>Ktedonobacterales</taxon>
        <taxon>Thermosporotrichaceae</taxon>
        <taxon>Thermosporothrix</taxon>
    </lineage>
</organism>
<name>A0A326UED7_THEHA</name>
<protein>
    <submittedName>
        <fullName evidence="9">4-azaleucine resistance transporter AzlC</fullName>
    </submittedName>
</protein>